<dbReference type="Pfam" id="PF26571">
    <property type="entry name" value="VldE"/>
    <property type="match status" value="1"/>
</dbReference>
<dbReference type="Pfam" id="PF13400">
    <property type="entry name" value="Tad"/>
    <property type="match status" value="1"/>
</dbReference>
<comment type="caution">
    <text evidence="5">The sequence shown here is derived from an EMBL/GenBank/DDBJ whole genome shotgun (WGS) entry which is preliminary data.</text>
</comment>
<proteinExistence type="predicted"/>
<evidence type="ECO:0000313" key="6">
    <source>
        <dbReference type="Proteomes" id="UP000553209"/>
    </source>
</evidence>
<feature type="transmembrane region" description="Helical" evidence="2">
    <location>
        <begin position="29"/>
        <end position="51"/>
    </location>
</feature>
<protein>
    <submittedName>
        <fullName evidence="5">Pilus assembly protein TadE</fullName>
    </submittedName>
</protein>
<gene>
    <name evidence="5" type="ORF">HGB44_29410</name>
</gene>
<keyword evidence="6" id="KW-1185">Reference proteome</keyword>
<feature type="region of interest" description="Disordered" evidence="1">
    <location>
        <begin position="1"/>
        <end position="22"/>
    </location>
</feature>
<dbReference type="Proteomes" id="UP000553209">
    <property type="component" value="Unassembled WGS sequence"/>
</dbReference>
<dbReference type="InterPro" id="IPR058593">
    <property type="entry name" value="ARB_07466-like_C"/>
</dbReference>
<dbReference type="EMBL" id="JAAXPG010000043">
    <property type="protein sequence ID" value="NKZ01754.1"/>
    <property type="molecule type" value="Genomic_DNA"/>
</dbReference>
<keyword evidence="2" id="KW-0472">Membrane</keyword>
<accession>A0A7X6RTI4</accession>
<dbReference type="AlphaFoldDB" id="A0A7X6RTI4"/>
<evidence type="ECO:0000259" key="3">
    <source>
        <dbReference type="Pfam" id="PF13400"/>
    </source>
</evidence>
<evidence type="ECO:0000256" key="2">
    <source>
        <dbReference type="SAM" id="Phobius"/>
    </source>
</evidence>
<feature type="domain" description="Putative Flp pilus-assembly TadG-like N-terminal" evidence="3">
    <location>
        <begin position="25"/>
        <end position="71"/>
    </location>
</feature>
<feature type="domain" description="ARB-07466-like C-terminal" evidence="4">
    <location>
        <begin position="236"/>
        <end position="352"/>
    </location>
</feature>
<evidence type="ECO:0000259" key="4">
    <source>
        <dbReference type="Pfam" id="PF26571"/>
    </source>
</evidence>
<organism evidence="5 6">
    <name type="scientific">Nocardiopsis alborubida</name>
    <dbReference type="NCBI Taxonomy" id="146802"/>
    <lineage>
        <taxon>Bacteria</taxon>
        <taxon>Bacillati</taxon>
        <taxon>Actinomycetota</taxon>
        <taxon>Actinomycetes</taxon>
        <taxon>Streptosporangiales</taxon>
        <taxon>Nocardiopsidaceae</taxon>
        <taxon>Nocardiopsis</taxon>
    </lineage>
</organism>
<sequence>MGLRRILPHTAPPPGRRAPGRGDDGQANVLLLFGLTLALLSLTLLFVRVGAANDQRSRTQTAADAAALAAVGALQERAAQDIVDGAYPMPWFDEEAAEARAEEYARSNGAVLTDIRASDNVMGRSGNIVRVEVRGAVCQRELEEDGSRHWNDVVCDGSEEETNTVVGNASAIAIVRIPHECGRDGGELVCDGGTVDDLASAKRLIDVHLVDQEGRYRFNPDFVGGGGPSVDCAALGSLHPIMCAAHQRLQQEFPGFYLSAGGRRTEPGSDHDSGEAVDYMMAELGAVPTPQMHATAITVIDWVIQNSHQLGVKGIIYEQRIWNATGGNPDPVGPWSSVSRPMDNRGSNTQNHIDHIHLAAGVGPMR</sequence>
<evidence type="ECO:0000313" key="5">
    <source>
        <dbReference type="EMBL" id="NKZ01754.1"/>
    </source>
</evidence>
<evidence type="ECO:0000256" key="1">
    <source>
        <dbReference type="SAM" id="MobiDB-lite"/>
    </source>
</evidence>
<name>A0A7X6RTI4_9ACTN</name>
<reference evidence="5 6" key="1">
    <citation type="submission" date="2020-04" db="EMBL/GenBank/DDBJ databases">
        <title>MicrobeNet Type strains.</title>
        <authorList>
            <person name="Nicholson A.C."/>
        </authorList>
    </citation>
    <scope>NUCLEOTIDE SEQUENCE [LARGE SCALE GENOMIC DNA]</scope>
    <source>
        <strain evidence="5 6">ATCC 23612</strain>
    </source>
</reference>
<dbReference type="InterPro" id="IPR028087">
    <property type="entry name" value="Tad_N"/>
</dbReference>
<keyword evidence="2" id="KW-0812">Transmembrane</keyword>
<dbReference type="RefSeq" id="WP_061082272.1">
    <property type="nucleotide sequence ID" value="NZ_JAAXPG010000043.1"/>
</dbReference>
<keyword evidence="2" id="KW-1133">Transmembrane helix</keyword>